<dbReference type="InParanoid" id="A0A0D0AXC1"/>
<keyword evidence="3" id="KW-0813">Transport</keyword>
<feature type="compositionally biased region" description="Basic and acidic residues" evidence="7">
    <location>
        <begin position="1081"/>
        <end position="1094"/>
    </location>
</feature>
<dbReference type="HOGENOM" id="CLU_003094_2_0_1"/>
<evidence type="ECO:0000256" key="2">
    <source>
        <dbReference type="ARBA" id="ARBA00009150"/>
    </source>
</evidence>
<feature type="compositionally biased region" description="Pro residues" evidence="7">
    <location>
        <begin position="708"/>
        <end position="717"/>
    </location>
</feature>
<dbReference type="Pfam" id="PF07928">
    <property type="entry name" value="Vps54"/>
    <property type="match status" value="1"/>
</dbReference>
<feature type="region of interest" description="Disordered" evidence="7">
    <location>
        <begin position="1006"/>
        <end position="1069"/>
    </location>
</feature>
<dbReference type="GO" id="GO:0019905">
    <property type="term" value="F:syntaxin binding"/>
    <property type="evidence" value="ECO:0007669"/>
    <property type="project" value="TreeGrafter"/>
</dbReference>
<dbReference type="InterPro" id="IPR039745">
    <property type="entry name" value="Vps54"/>
</dbReference>
<dbReference type="GO" id="GO:0006896">
    <property type="term" value="P:Golgi to vacuole transport"/>
    <property type="evidence" value="ECO:0007669"/>
    <property type="project" value="TreeGrafter"/>
</dbReference>
<evidence type="ECO:0000256" key="5">
    <source>
        <dbReference type="ARBA" id="ARBA00023034"/>
    </source>
</evidence>
<evidence type="ECO:0000256" key="4">
    <source>
        <dbReference type="ARBA" id="ARBA00022927"/>
    </source>
</evidence>
<evidence type="ECO:0000256" key="6">
    <source>
        <dbReference type="ARBA" id="ARBA00023054"/>
    </source>
</evidence>
<feature type="domain" description="Vacuolar protein sorting-associated protein 54 C-terminal" evidence="8">
    <location>
        <begin position="734"/>
        <end position="865"/>
    </location>
</feature>
<reference evidence="10" key="2">
    <citation type="submission" date="2015-01" db="EMBL/GenBank/DDBJ databases">
        <title>Evolutionary Origins and Diversification of the Mycorrhizal Mutualists.</title>
        <authorList>
            <consortium name="DOE Joint Genome Institute"/>
            <consortium name="Mycorrhizal Genomics Consortium"/>
            <person name="Kohler A."/>
            <person name="Kuo A."/>
            <person name="Nagy L.G."/>
            <person name="Floudas D."/>
            <person name="Copeland A."/>
            <person name="Barry K.W."/>
            <person name="Cichocki N."/>
            <person name="Veneault-Fourrey C."/>
            <person name="LaButti K."/>
            <person name="Lindquist E.A."/>
            <person name="Lipzen A."/>
            <person name="Lundell T."/>
            <person name="Morin E."/>
            <person name="Murat C."/>
            <person name="Riley R."/>
            <person name="Ohm R."/>
            <person name="Sun H."/>
            <person name="Tunlid A."/>
            <person name="Henrissat B."/>
            <person name="Grigoriev I.V."/>
            <person name="Hibbett D.S."/>
            <person name="Martin F."/>
        </authorList>
    </citation>
    <scope>NUCLEOTIDE SEQUENCE [LARGE SCALE GENOMIC DNA]</scope>
    <source>
        <strain evidence="10">UH-Slu-Lm8-n1</strain>
    </source>
</reference>
<feature type="region of interest" description="Disordered" evidence="7">
    <location>
        <begin position="1"/>
        <end position="52"/>
    </location>
</feature>
<accession>A0A0D0AXC1</accession>
<sequence length="1157" mass="126463">MSDYASSPSRPATPVPALPEIPQAARPFRLNWDTSSRARGPGSVSETTEGRGGDYFTTPFRLELPNLSTANIALGALPQEWSSSTQGFNAISTVLNNPHRRQAPPKAHSSLPAVPQADLPRVKRKDFDPYLRAIAPEWERFERNMQLGRDGQELPDASFSPRGSADTPFTPRTARSKQITPLNSVPQVFFDAQFNLGDPQIFNAVIEQQAEDEDSSDPSSLSYSLPLLEKLSHHADTIEQHLVQEISLRSTSFFAALTNLQDLQTESEGCLDRISKLRGLLKEVDEKGAKRGLEIVRTECKLLNLESICSGVKEVGGVLEMTGVAKGLVAAGQWGEALTVIEGVEALWDPAAAEAQPVISGREARSELVCVPTNGRLSPLPPMPESPPLENEGTRKPPSIPLSSLTAFSSLPVHVRALTMEIASSLTTELVNVLKLDLLERVNGVPERNGNVNLSFKDRLRPVLQGLLRTKGIREATVSWREVVTSEMQGIMKHHLPSFSTGDEEAKGSKTALSGLANLLRSKEHMEFLSLLSQLYTSLLNGIKGIQAQNGILIEVLQSLLAPKPSVDIISLQEELSDILSSTADLSNKLAAIVIGYRSEQHAQLDLPGFLAFFNASWGFVVQCEVICRRMIMGLRGVVLGQAKHFLQAFHQARISQSAKLVEDELWNPMSEVPAALQHMADVVVDSAVRDSPELIVGKTDSSTSAPHPLPLQPPSSNPNGSAPSSKYLRIEERPYFCVSATGAVLGLLFDYLKLVVNLPMLNIDTMGRVIEFLKAFNSRTCQVVLGAGAMRSAGLKNITAKHLALASQSLSIMVALIPYVRETFRRHLSPTQAVMLIEFDKLKRDFQEHQSEIHSKLISIMGDRTSAHIKSLQASFTPSSNVDWNQPKQGDSVNDYMELLVKETVTLHKVLSRYLTAPVVEYVMSQVFAAINHRISEEYSKIDLQSQEAKDRMLADAHYLHEKFSVLKNVGAPTNMLKNLVAEKALPRKSAFSNIRATASPNERIRGLLSRKNSIKPDKPLPAVNSSPTPSPPPPPPQGAPTHTTTMGEYRSDSPILDVVVPPSRGSSRARGIIDFKQVESSSRDVDAAEKDVLPPIPDDANHSLLSEADTSTGVAYETESKAASTASHRKEEREISDNHDEVPPAVPLLPCNGDN</sequence>
<feature type="region of interest" description="Disordered" evidence="7">
    <location>
        <begin position="698"/>
        <end position="725"/>
    </location>
</feature>
<reference evidence="9 10" key="1">
    <citation type="submission" date="2014-04" db="EMBL/GenBank/DDBJ databases">
        <authorList>
            <consortium name="DOE Joint Genome Institute"/>
            <person name="Kuo A."/>
            <person name="Ruytinx J."/>
            <person name="Rineau F."/>
            <person name="Colpaert J."/>
            <person name="Kohler A."/>
            <person name="Nagy L.G."/>
            <person name="Floudas D."/>
            <person name="Copeland A."/>
            <person name="Barry K.W."/>
            <person name="Cichocki N."/>
            <person name="Veneault-Fourrey C."/>
            <person name="LaButti K."/>
            <person name="Lindquist E.A."/>
            <person name="Lipzen A."/>
            <person name="Lundell T."/>
            <person name="Morin E."/>
            <person name="Murat C."/>
            <person name="Sun H."/>
            <person name="Tunlid A."/>
            <person name="Henrissat B."/>
            <person name="Grigoriev I.V."/>
            <person name="Hibbett D.S."/>
            <person name="Martin F."/>
            <person name="Nordberg H.P."/>
            <person name="Cantor M.N."/>
            <person name="Hua S.X."/>
        </authorList>
    </citation>
    <scope>NUCLEOTIDE SEQUENCE [LARGE SCALE GENOMIC DNA]</scope>
    <source>
        <strain evidence="9 10">UH-Slu-Lm8-n1</strain>
    </source>
</reference>
<feature type="region of interest" description="Disordered" evidence="7">
    <location>
        <begin position="150"/>
        <end position="178"/>
    </location>
</feature>
<dbReference type="PANTHER" id="PTHR12965">
    <property type="entry name" value="VACUOLAR PROTEIN SORTING 54"/>
    <property type="match status" value="1"/>
</dbReference>
<evidence type="ECO:0000313" key="9">
    <source>
        <dbReference type="EMBL" id="KIK46376.1"/>
    </source>
</evidence>
<feature type="region of interest" description="Disordered" evidence="7">
    <location>
        <begin position="373"/>
        <end position="398"/>
    </location>
</feature>
<dbReference type="AlphaFoldDB" id="A0A0D0AXC1"/>
<keyword evidence="5" id="KW-0333">Golgi apparatus</keyword>
<feature type="region of interest" description="Disordered" evidence="7">
    <location>
        <begin position="1081"/>
        <end position="1157"/>
    </location>
</feature>
<keyword evidence="10" id="KW-1185">Reference proteome</keyword>
<keyword evidence="6" id="KW-0175">Coiled coil</keyword>
<evidence type="ECO:0000256" key="7">
    <source>
        <dbReference type="SAM" id="MobiDB-lite"/>
    </source>
</evidence>
<evidence type="ECO:0000256" key="1">
    <source>
        <dbReference type="ARBA" id="ARBA00004601"/>
    </source>
</evidence>
<dbReference type="InterPro" id="IPR012501">
    <property type="entry name" value="Vps54_C"/>
</dbReference>
<dbReference type="GO" id="GO:0000938">
    <property type="term" value="C:GARP complex"/>
    <property type="evidence" value="ECO:0007669"/>
    <property type="project" value="InterPro"/>
</dbReference>
<dbReference type="EMBL" id="KN835160">
    <property type="protein sequence ID" value="KIK46376.1"/>
    <property type="molecule type" value="Genomic_DNA"/>
</dbReference>
<dbReference type="Proteomes" id="UP000054485">
    <property type="component" value="Unassembled WGS sequence"/>
</dbReference>
<dbReference type="FunCoup" id="A0A0D0AXC1">
    <property type="interactions" value="262"/>
</dbReference>
<comment type="similarity">
    <text evidence="2">Belongs to the VPS54 family.</text>
</comment>
<gene>
    <name evidence="9" type="ORF">CY34DRAFT_9782</name>
</gene>
<protein>
    <recommendedName>
        <fullName evidence="8">Vacuolar protein sorting-associated protein 54 C-terminal domain-containing protein</fullName>
    </recommendedName>
</protein>
<dbReference type="GO" id="GO:0005829">
    <property type="term" value="C:cytosol"/>
    <property type="evidence" value="ECO:0007669"/>
    <property type="project" value="GOC"/>
</dbReference>
<dbReference type="STRING" id="930992.A0A0D0AXC1"/>
<evidence type="ECO:0000313" key="10">
    <source>
        <dbReference type="Proteomes" id="UP000054485"/>
    </source>
</evidence>
<dbReference type="GO" id="GO:0042147">
    <property type="term" value="P:retrograde transport, endosome to Golgi"/>
    <property type="evidence" value="ECO:0007669"/>
    <property type="project" value="InterPro"/>
</dbReference>
<feature type="compositionally biased region" description="Basic and acidic residues" evidence="7">
    <location>
        <begin position="1130"/>
        <end position="1144"/>
    </location>
</feature>
<dbReference type="Gene3D" id="6.10.250.860">
    <property type="match status" value="1"/>
</dbReference>
<feature type="compositionally biased region" description="Polar residues" evidence="7">
    <location>
        <begin position="1"/>
        <end position="10"/>
    </location>
</feature>
<name>A0A0D0AXC1_9AGAM</name>
<evidence type="ECO:0000256" key="3">
    <source>
        <dbReference type="ARBA" id="ARBA00022448"/>
    </source>
</evidence>
<proteinExistence type="inferred from homology"/>
<dbReference type="OrthoDB" id="10259024at2759"/>
<feature type="compositionally biased region" description="Pro residues" evidence="7">
    <location>
        <begin position="1030"/>
        <end position="1040"/>
    </location>
</feature>
<dbReference type="GO" id="GO:0015031">
    <property type="term" value="P:protein transport"/>
    <property type="evidence" value="ECO:0007669"/>
    <property type="project" value="UniProtKB-KW"/>
</dbReference>
<dbReference type="PANTHER" id="PTHR12965:SF0">
    <property type="entry name" value="VACUOLAR PROTEIN SORTING-ASSOCIATED PROTEIN 54"/>
    <property type="match status" value="1"/>
</dbReference>
<comment type="subcellular location">
    <subcellularLocation>
        <location evidence="1">Golgi apparatus</location>
        <location evidence="1">trans-Golgi network</location>
    </subcellularLocation>
</comment>
<evidence type="ECO:0000259" key="8">
    <source>
        <dbReference type="Pfam" id="PF07928"/>
    </source>
</evidence>
<keyword evidence="4" id="KW-0653">Protein transport</keyword>
<organism evidence="9 10">
    <name type="scientific">Suillus luteus UH-Slu-Lm8-n1</name>
    <dbReference type="NCBI Taxonomy" id="930992"/>
    <lineage>
        <taxon>Eukaryota</taxon>
        <taxon>Fungi</taxon>
        <taxon>Dikarya</taxon>
        <taxon>Basidiomycota</taxon>
        <taxon>Agaricomycotina</taxon>
        <taxon>Agaricomycetes</taxon>
        <taxon>Agaricomycetidae</taxon>
        <taxon>Boletales</taxon>
        <taxon>Suillineae</taxon>
        <taxon>Suillaceae</taxon>
        <taxon>Suillus</taxon>
    </lineage>
</organism>